<evidence type="ECO:0000313" key="1">
    <source>
        <dbReference type="EMBL" id="SDJ05559.1"/>
    </source>
</evidence>
<dbReference type="AlphaFoldDB" id="A0A1G8QL76"/>
<name>A0A1G8QL76_9RHOB</name>
<reference evidence="1 2" key="1">
    <citation type="submission" date="2016-10" db="EMBL/GenBank/DDBJ databases">
        <authorList>
            <person name="de Groot N.N."/>
        </authorList>
    </citation>
    <scope>NUCLEOTIDE SEQUENCE [LARGE SCALE GENOMIC DNA]</scope>
    <source>
        <strain evidence="1 2">DSM 26424</strain>
    </source>
</reference>
<sequence length="98" mass="10243">MFNLVPGDGTLDHITDFISGTDRIELHARAFAGLEVGPLAAGALQFGTVAQGAEDRLIYDRASGSLYFDADGTGSADAVLFAMLDSRPLITAADVEIV</sequence>
<keyword evidence="2" id="KW-1185">Reference proteome</keyword>
<dbReference type="OrthoDB" id="5380561at2"/>
<organism evidence="1 2">
    <name type="scientific">Salipiger marinus</name>
    <dbReference type="NCBI Taxonomy" id="555512"/>
    <lineage>
        <taxon>Bacteria</taxon>
        <taxon>Pseudomonadati</taxon>
        <taxon>Pseudomonadota</taxon>
        <taxon>Alphaproteobacteria</taxon>
        <taxon>Rhodobacterales</taxon>
        <taxon>Roseobacteraceae</taxon>
        <taxon>Salipiger</taxon>
    </lineage>
</organism>
<protein>
    <recommendedName>
        <fullName evidence="3">Calcium-binding protein</fullName>
    </recommendedName>
</protein>
<dbReference type="RefSeq" id="WP_089849413.1">
    <property type="nucleotide sequence ID" value="NZ_FNEJ01000016.1"/>
</dbReference>
<evidence type="ECO:0000313" key="2">
    <source>
        <dbReference type="Proteomes" id="UP000199093"/>
    </source>
</evidence>
<dbReference type="SUPFAM" id="SSF51120">
    <property type="entry name" value="beta-Roll"/>
    <property type="match status" value="1"/>
</dbReference>
<accession>A0A1G8QL76</accession>
<dbReference type="Gene3D" id="2.150.10.10">
    <property type="entry name" value="Serralysin-like metalloprotease, C-terminal"/>
    <property type="match status" value="1"/>
</dbReference>
<gene>
    <name evidence="1" type="ORF">SAMN04487993_101660</name>
</gene>
<dbReference type="STRING" id="555512.SAMN04487993_101660"/>
<dbReference type="EMBL" id="FNEJ01000016">
    <property type="protein sequence ID" value="SDJ05559.1"/>
    <property type="molecule type" value="Genomic_DNA"/>
</dbReference>
<dbReference type="Proteomes" id="UP000199093">
    <property type="component" value="Unassembled WGS sequence"/>
</dbReference>
<proteinExistence type="predicted"/>
<evidence type="ECO:0008006" key="3">
    <source>
        <dbReference type="Google" id="ProtNLM"/>
    </source>
</evidence>
<dbReference type="InterPro" id="IPR011049">
    <property type="entry name" value="Serralysin-like_metalloprot_C"/>
</dbReference>